<dbReference type="EMBL" id="KY436024">
    <property type="protein sequence ID" value="ARF19457.1"/>
    <property type="molecule type" value="Genomic_DNA"/>
</dbReference>
<keyword evidence="3" id="KW-0479">Metal-binding</keyword>
<dbReference type="InterPro" id="IPR000477">
    <property type="entry name" value="RT_dom"/>
</dbReference>
<dbReference type="Pfam" id="PF00078">
    <property type="entry name" value="RVT_1"/>
    <property type="match status" value="1"/>
</dbReference>
<evidence type="ECO:0000259" key="8">
    <source>
        <dbReference type="PROSITE" id="PS50878"/>
    </source>
</evidence>
<comment type="similarity">
    <text evidence="7">Belongs to the bacterial reverse transcriptase family.</text>
</comment>
<evidence type="ECO:0000313" key="9">
    <source>
        <dbReference type="EMBL" id="ARF19457.1"/>
    </source>
</evidence>
<evidence type="ECO:0000256" key="5">
    <source>
        <dbReference type="ARBA" id="ARBA00022918"/>
    </source>
</evidence>
<keyword evidence="5" id="KW-0695">RNA-directed DNA polymerase</keyword>
<sequence length="590" mass="70805">MKSKKRMERLYDDLFSTNFLINYGYFDITPKNNQDLTELNSYGKSDAFYLKIFNMSKLAEYITYNPFYIKKFFNDRNIRSTEPIIFTIPKNNTSRREYKIPNIYSYLNLMFFMQENKKEFKEVFLNNKFSTSKFFSLPDFDFKFTDNLKKTLLYGGNHILNVDLSNFYHSLYTHSIPWVIMGKKNAKKERNKGFSNQLDKLITSCQYNQTHGIPTGNILSRIISELYMCYIDSEMENKGYRYARYVDDISFSFNFEEEKDKFYRDFNKLCMKYELKINDKKTEVNDFPYIHPQNKDFIFNYFKNYSSNSKDETWIIGIKNFIDLCIDEERKGNKGAIKSIFPVIENTLKKKKINKHQISKIFGYRNNITKFNILQFILDLSLKDSKLTNRCLSLLNYLTIKMDDKKIVSKQVKQYFKNRNEEIRKLLVFHNKNNYHQETYQILVYIVEYDVDILLKNDVLNLLNENTDNLSLSLLTIIYLRKSWKIENLLKKIDNLFKNSKDDYPATVGVMSQNLWYFRYFIYYLIKENVISKKEINSYCMSQKYGSNQKGYKSDLNWNYINSKDNVDEFFSELLEEKVPLIDLNYVNLI</sequence>
<dbReference type="InterPro" id="IPR000123">
    <property type="entry name" value="Reverse_transcriptase_msDNA"/>
</dbReference>
<protein>
    <submittedName>
        <fullName evidence="9">Abortive infection protein K, AbiK</fullName>
    </submittedName>
</protein>
<dbReference type="RefSeq" id="WP_172689497.1">
    <property type="nucleotide sequence ID" value="NZ_KY436024.1"/>
</dbReference>
<keyword evidence="9" id="KW-0614">Plasmid</keyword>
<proteinExistence type="inferred from homology"/>
<dbReference type="PRINTS" id="PR00866">
    <property type="entry name" value="RNADNAPOLMS"/>
</dbReference>
<evidence type="ECO:0000256" key="2">
    <source>
        <dbReference type="ARBA" id="ARBA00022695"/>
    </source>
</evidence>
<dbReference type="GO" id="GO:0003723">
    <property type="term" value="F:RNA binding"/>
    <property type="evidence" value="ECO:0007669"/>
    <property type="project" value="InterPro"/>
</dbReference>
<feature type="domain" description="Reverse transcriptase" evidence="8">
    <location>
        <begin position="69"/>
        <end position="320"/>
    </location>
</feature>
<name>A0A1W5T8V1_STAAU</name>
<dbReference type="InterPro" id="IPR043502">
    <property type="entry name" value="DNA/RNA_pol_sf"/>
</dbReference>
<evidence type="ECO:0000256" key="3">
    <source>
        <dbReference type="ARBA" id="ARBA00022723"/>
    </source>
</evidence>
<dbReference type="PROSITE" id="PS50878">
    <property type="entry name" value="RT_POL"/>
    <property type="match status" value="1"/>
</dbReference>
<dbReference type="GO" id="GO:0046872">
    <property type="term" value="F:metal ion binding"/>
    <property type="evidence" value="ECO:0007669"/>
    <property type="project" value="UniProtKB-KW"/>
</dbReference>
<organism evidence="9">
    <name type="scientific">Staphylococcus aureus</name>
    <dbReference type="NCBI Taxonomy" id="1280"/>
    <lineage>
        <taxon>Bacteria</taxon>
        <taxon>Bacillati</taxon>
        <taxon>Bacillota</taxon>
        <taxon>Bacilli</taxon>
        <taxon>Bacillales</taxon>
        <taxon>Staphylococcaceae</taxon>
        <taxon>Staphylococcus</taxon>
    </lineage>
</organism>
<evidence type="ECO:0000256" key="6">
    <source>
        <dbReference type="ARBA" id="ARBA00023118"/>
    </source>
</evidence>
<geneLocation type="plasmid" evidence="9">
    <name>pETB791</name>
</geneLocation>
<evidence type="ECO:0000256" key="4">
    <source>
        <dbReference type="ARBA" id="ARBA00022842"/>
    </source>
</evidence>
<evidence type="ECO:0000256" key="1">
    <source>
        <dbReference type="ARBA" id="ARBA00022679"/>
    </source>
</evidence>
<dbReference type="CDD" id="cd01646">
    <property type="entry name" value="RT_Bac_retron_I"/>
    <property type="match status" value="1"/>
</dbReference>
<keyword evidence="2" id="KW-0548">Nucleotidyltransferase</keyword>
<reference evidence="9" key="1">
    <citation type="submission" date="2017-01" db="EMBL/GenBank/DDBJ databases">
        <authorList>
            <person name="Botka T."/>
            <person name="Ruzickova V."/>
            <person name="Rychlik I."/>
        </authorList>
    </citation>
    <scope>NUCLEOTIDE SEQUENCE</scope>
    <source>
        <strain evidence="9">NRL 13/791</strain>
        <plasmid evidence="9">pETB791</plasmid>
    </source>
</reference>
<dbReference type="GO" id="GO:0003964">
    <property type="term" value="F:RNA-directed DNA polymerase activity"/>
    <property type="evidence" value="ECO:0007669"/>
    <property type="project" value="UniProtKB-KW"/>
</dbReference>
<dbReference type="SUPFAM" id="SSF56672">
    <property type="entry name" value="DNA/RNA polymerases"/>
    <property type="match status" value="1"/>
</dbReference>
<keyword evidence="6" id="KW-0051">Antiviral defense</keyword>
<dbReference type="GO" id="GO:0051607">
    <property type="term" value="P:defense response to virus"/>
    <property type="evidence" value="ECO:0007669"/>
    <property type="project" value="UniProtKB-KW"/>
</dbReference>
<dbReference type="AlphaFoldDB" id="A0A1W5T8V1"/>
<keyword evidence="1" id="KW-0808">Transferase</keyword>
<accession>A0A1W5T8V1</accession>
<evidence type="ECO:0000256" key="7">
    <source>
        <dbReference type="ARBA" id="ARBA00034120"/>
    </source>
</evidence>
<keyword evidence="4" id="KW-0460">Magnesium</keyword>